<dbReference type="NCBIfam" id="TIGR00684">
    <property type="entry name" value="narJ"/>
    <property type="match status" value="1"/>
</dbReference>
<dbReference type="SUPFAM" id="SSF89155">
    <property type="entry name" value="TorD-like"/>
    <property type="match status" value="1"/>
</dbReference>
<evidence type="ECO:0000256" key="2">
    <source>
        <dbReference type="SAM" id="MobiDB-lite"/>
    </source>
</evidence>
<evidence type="ECO:0000313" key="4">
    <source>
        <dbReference type="Proteomes" id="UP000578819"/>
    </source>
</evidence>
<dbReference type="GO" id="GO:0042128">
    <property type="term" value="P:nitrate assimilation"/>
    <property type="evidence" value="ECO:0007669"/>
    <property type="project" value="UniProtKB-KW"/>
</dbReference>
<name>A0A7W7SKH4_9ACTN</name>
<dbReference type="GO" id="GO:0016530">
    <property type="term" value="F:metallochaperone activity"/>
    <property type="evidence" value="ECO:0007669"/>
    <property type="project" value="TreeGrafter"/>
</dbReference>
<proteinExistence type="predicted"/>
<comment type="caution">
    <text evidence="3">The sequence shown here is derived from an EMBL/GenBank/DDBJ whole genome shotgun (WGS) entry which is preliminary data.</text>
</comment>
<dbReference type="GO" id="GO:0051131">
    <property type="term" value="P:chaperone-mediated protein complex assembly"/>
    <property type="evidence" value="ECO:0007669"/>
    <property type="project" value="InterPro"/>
</dbReference>
<dbReference type="Pfam" id="PF02613">
    <property type="entry name" value="Nitrate_red_del"/>
    <property type="match status" value="1"/>
</dbReference>
<organism evidence="3 4">
    <name type="scientific">Micromonospora polyrhachis</name>
    <dbReference type="NCBI Taxonomy" id="1282883"/>
    <lineage>
        <taxon>Bacteria</taxon>
        <taxon>Bacillati</taxon>
        <taxon>Actinomycetota</taxon>
        <taxon>Actinomycetes</taxon>
        <taxon>Micromonosporales</taxon>
        <taxon>Micromonosporaceae</taxon>
        <taxon>Micromonospora</taxon>
    </lineage>
</organism>
<keyword evidence="1" id="KW-0534">Nitrate assimilation</keyword>
<dbReference type="InterPro" id="IPR020945">
    <property type="entry name" value="DMSO/NO3_reduct_chaperone"/>
</dbReference>
<feature type="region of interest" description="Disordered" evidence="2">
    <location>
        <begin position="184"/>
        <end position="207"/>
    </location>
</feature>
<sequence length="207" mass="23087">MTAQTIHPYKLASVLLQYPTVALFDGLDRLDSAARDCPKGSRRPFDRFLSWLRASPPNAVAQHYVETFDLRRRCALYLTYYRYGDTRKRGMALLSFKAAYRTAGFDPCDTDLPDYLPLVLDFAALTPRGEALLRAHRADLELVRRALQQAGTPYVDVVHAVCARLGRPGPGDLARVAQAWGQGPPREEVGLEPFAPPEYLTGKAARP</sequence>
<reference evidence="3 4" key="1">
    <citation type="submission" date="2020-08" db="EMBL/GenBank/DDBJ databases">
        <title>Sequencing the genomes of 1000 actinobacteria strains.</title>
        <authorList>
            <person name="Klenk H.-P."/>
        </authorList>
    </citation>
    <scope>NUCLEOTIDE SEQUENCE [LARGE SCALE GENOMIC DNA]</scope>
    <source>
        <strain evidence="3 4">DSM 45886</strain>
    </source>
</reference>
<dbReference type="EMBL" id="JACHJW010000001">
    <property type="protein sequence ID" value="MBB4956453.1"/>
    <property type="molecule type" value="Genomic_DNA"/>
</dbReference>
<evidence type="ECO:0000256" key="1">
    <source>
        <dbReference type="ARBA" id="ARBA00023063"/>
    </source>
</evidence>
<evidence type="ECO:0000313" key="3">
    <source>
        <dbReference type="EMBL" id="MBB4956453.1"/>
    </source>
</evidence>
<accession>A0A7W7SKH4</accession>
<dbReference type="Proteomes" id="UP000578819">
    <property type="component" value="Unassembled WGS sequence"/>
</dbReference>
<dbReference type="InterPro" id="IPR003765">
    <property type="entry name" value="NO3_reductase_chaperone_NarJ"/>
</dbReference>
<keyword evidence="4" id="KW-1185">Reference proteome</keyword>
<dbReference type="PANTHER" id="PTHR43680">
    <property type="entry name" value="NITRATE REDUCTASE MOLYBDENUM COFACTOR ASSEMBLY CHAPERONE"/>
    <property type="match status" value="1"/>
</dbReference>
<dbReference type="RefSeq" id="WP_184531924.1">
    <property type="nucleotide sequence ID" value="NZ_JACHJW010000001.1"/>
</dbReference>
<protein>
    <submittedName>
        <fullName evidence="3">Nitrate reductase delta subunit</fullName>
    </submittedName>
</protein>
<gene>
    <name evidence="3" type="ORF">FHR38_000186</name>
</gene>
<dbReference type="AlphaFoldDB" id="A0A7W7SKH4"/>
<dbReference type="PANTHER" id="PTHR43680:SF2">
    <property type="entry name" value="NITRATE REDUCTASE MOLYBDENUM COFACTOR ASSEMBLY CHAPERONE NARJ"/>
    <property type="match status" value="1"/>
</dbReference>
<dbReference type="InterPro" id="IPR036411">
    <property type="entry name" value="TorD-like_sf"/>
</dbReference>
<dbReference type="GO" id="GO:0051082">
    <property type="term" value="F:unfolded protein binding"/>
    <property type="evidence" value="ECO:0007669"/>
    <property type="project" value="InterPro"/>
</dbReference>
<dbReference type="Gene3D" id="1.10.3480.10">
    <property type="entry name" value="TorD-like"/>
    <property type="match status" value="1"/>
</dbReference>